<dbReference type="GO" id="GO:0000455">
    <property type="term" value="P:enzyme-directed rRNA pseudouridine synthesis"/>
    <property type="evidence" value="ECO:0007669"/>
    <property type="project" value="UniProtKB-ARBA"/>
</dbReference>
<dbReference type="InterPro" id="IPR020094">
    <property type="entry name" value="TruA/RsuA/RluB/E/F_N"/>
</dbReference>
<dbReference type="PROSITE" id="PS50889">
    <property type="entry name" value="S4"/>
    <property type="match status" value="1"/>
</dbReference>
<dbReference type="GO" id="GO:0005829">
    <property type="term" value="C:cytosol"/>
    <property type="evidence" value="ECO:0007669"/>
    <property type="project" value="UniProtKB-ARBA"/>
</dbReference>
<dbReference type="RefSeq" id="WP_110397548.1">
    <property type="nucleotide sequence ID" value="NZ_JBHUHB010000001.1"/>
</dbReference>
<dbReference type="GO" id="GO:0003723">
    <property type="term" value="F:RNA binding"/>
    <property type="evidence" value="ECO:0007669"/>
    <property type="project" value="UniProtKB-KW"/>
</dbReference>
<evidence type="ECO:0000256" key="5">
    <source>
        <dbReference type="RuleBase" id="RU003887"/>
    </source>
</evidence>
<evidence type="ECO:0000256" key="4">
    <source>
        <dbReference type="PROSITE-ProRule" id="PRU00182"/>
    </source>
</evidence>
<dbReference type="Proteomes" id="UP000247978">
    <property type="component" value="Unassembled WGS sequence"/>
</dbReference>
<dbReference type="GO" id="GO:0120159">
    <property type="term" value="F:rRNA pseudouridine synthase activity"/>
    <property type="evidence" value="ECO:0007669"/>
    <property type="project" value="UniProtKB-ARBA"/>
</dbReference>
<evidence type="ECO:0000259" key="6">
    <source>
        <dbReference type="SMART" id="SM00363"/>
    </source>
</evidence>
<dbReference type="InterPro" id="IPR036986">
    <property type="entry name" value="S4_RNA-bd_sf"/>
</dbReference>
<accession>A0A2V3VLG6</accession>
<dbReference type="CDD" id="cd00165">
    <property type="entry name" value="S4"/>
    <property type="match status" value="1"/>
</dbReference>
<evidence type="ECO:0000313" key="8">
    <source>
        <dbReference type="Proteomes" id="UP000247978"/>
    </source>
</evidence>
<reference evidence="7 8" key="1">
    <citation type="submission" date="2018-05" db="EMBL/GenBank/DDBJ databases">
        <title>Genomic Encyclopedia of Type Strains, Phase IV (KMG-IV): sequencing the most valuable type-strain genomes for metagenomic binning, comparative biology and taxonomic classification.</title>
        <authorList>
            <person name="Goeker M."/>
        </authorList>
    </citation>
    <scope>NUCLEOTIDE SEQUENCE [LARGE SCALE GENOMIC DNA]</scope>
    <source>
        <strain evidence="7 8">DSM 28556</strain>
    </source>
</reference>
<comment type="similarity">
    <text evidence="1 5">Belongs to the pseudouridine synthase RsuA family.</text>
</comment>
<dbReference type="FunFam" id="3.30.70.1560:FF:000001">
    <property type="entry name" value="Pseudouridine synthase"/>
    <property type="match status" value="1"/>
</dbReference>
<gene>
    <name evidence="7" type="ORF">DFR56_12540</name>
</gene>
<dbReference type="PANTHER" id="PTHR47683">
    <property type="entry name" value="PSEUDOURIDINE SYNTHASE FAMILY PROTEIN-RELATED"/>
    <property type="match status" value="1"/>
</dbReference>
<keyword evidence="2 4" id="KW-0694">RNA-binding</keyword>
<dbReference type="CDD" id="cd02553">
    <property type="entry name" value="PseudoU_synth_RsuA"/>
    <property type="match status" value="1"/>
</dbReference>
<dbReference type="InterPro" id="IPR050343">
    <property type="entry name" value="RsuA_PseudoU_synthase"/>
</dbReference>
<comment type="caution">
    <text evidence="7">The sequence shown here is derived from an EMBL/GenBank/DDBJ whole genome shotgun (WGS) entry which is preliminary data.</text>
</comment>
<dbReference type="InterPro" id="IPR000748">
    <property type="entry name" value="PsdUridine_synth_RsuA/RluB/E/F"/>
</dbReference>
<organism evidence="7 8">
    <name type="scientific">Pseudogracilibacillus auburnensis</name>
    <dbReference type="NCBI Taxonomy" id="1494959"/>
    <lineage>
        <taxon>Bacteria</taxon>
        <taxon>Bacillati</taxon>
        <taxon>Bacillota</taxon>
        <taxon>Bacilli</taxon>
        <taxon>Bacillales</taxon>
        <taxon>Bacillaceae</taxon>
        <taxon>Pseudogracilibacillus</taxon>
    </lineage>
</organism>
<dbReference type="SUPFAM" id="SSF55120">
    <property type="entry name" value="Pseudouridine synthase"/>
    <property type="match status" value="1"/>
</dbReference>
<dbReference type="PROSITE" id="PS01149">
    <property type="entry name" value="PSI_RSU"/>
    <property type="match status" value="1"/>
</dbReference>
<dbReference type="InterPro" id="IPR002942">
    <property type="entry name" value="S4_RNA-bd"/>
</dbReference>
<dbReference type="InterPro" id="IPR042092">
    <property type="entry name" value="PsdUridine_s_RsuA/RluB/E/F_cat"/>
</dbReference>
<dbReference type="EC" id="5.4.99.-" evidence="5"/>
<dbReference type="Gene3D" id="3.30.70.1560">
    <property type="entry name" value="Alpha-L RNA-binding motif"/>
    <property type="match status" value="1"/>
</dbReference>
<sequence>MRIDKLLAHAGYGSRKDVKQLLKNRVVTVDNKVITKSNVHVNPDEQSIAVNQKQVHYQQYIYIMLHKPKNYLSATTDRYEKTVLDLVEEQYQHYDLAPVGRLDKDTEGLILLTNDGKLNHRLTSPKHDVFKTYFAKVDGHVTNDHIQQFKKGVILDDGYKTKPANLVIEKSNPVSEVRLSISEGKFHQVKRMFRAIGMEVIYLKRLSIGDLLLDKTLPIGKMRLLNEEELAYIVSIVGKGV</sequence>
<dbReference type="InterPro" id="IPR020103">
    <property type="entry name" value="PsdUridine_synth_cat_dom_sf"/>
</dbReference>
<dbReference type="OrthoDB" id="9807213at2"/>
<dbReference type="SUPFAM" id="SSF55174">
    <property type="entry name" value="Alpha-L RNA-binding motif"/>
    <property type="match status" value="1"/>
</dbReference>
<dbReference type="Gene3D" id="3.30.70.580">
    <property type="entry name" value="Pseudouridine synthase I, catalytic domain, N-terminal subdomain"/>
    <property type="match status" value="1"/>
</dbReference>
<evidence type="ECO:0000313" key="7">
    <source>
        <dbReference type="EMBL" id="PXW80865.1"/>
    </source>
</evidence>
<dbReference type="AlphaFoldDB" id="A0A2V3VLG6"/>
<dbReference type="Gene3D" id="3.10.290.10">
    <property type="entry name" value="RNA-binding S4 domain"/>
    <property type="match status" value="1"/>
</dbReference>
<dbReference type="InterPro" id="IPR006145">
    <property type="entry name" value="PsdUridine_synth_RsuA/RluA"/>
</dbReference>
<dbReference type="Pfam" id="PF01479">
    <property type="entry name" value="S4"/>
    <property type="match status" value="1"/>
</dbReference>
<name>A0A2V3VLG6_9BACI</name>
<evidence type="ECO:0000256" key="2">
    <source>
        <dbReference type="ARBA" id="ARBA00022884"/>
    </source>
</evidence>
<dbReference type="NCBIfam" id="TIGR00093">
    <property type="entry name" value="pseudouridine synthase"/>
    <property type="match status" value="1"/>
</dbReference>
<evidence type="ECO:0000256" key="1">
    <source>
        <dbReference type="ARBA" id="ARBA00008348"/>
    </source>
</evidence>
<proteinExistence type="inferred from homology"/>
<dbReference type="InterPro" id="IPR018496">
    <property type="entry name" value="PsdUridine_synth_RsuA/RluB_CS"/>
</dbReference>
<feature type="domain" description="RNA-binding S4" evidence="6">
    <location>
        <begin position="1"/>
        <end position="61"/>
    </location>
</feature>
<dbReference type="PANTHER" id="PTHR47683:SF4">
    <property type="entry name" value="PSEUDOURIDINE SYNTHASE"/>
    <property type="match status" value="1"/>
</dbReference>
<keyword evidence="3 5" id="KW-0413">Isomerase</keyword>
<keyword evidence="8" id="KW-1185">Reference proteome</keyword>
<protein>
    <recommendedName>
        <fullName evidence="5">Pseudouridine synthase</fullName>
        <ecNumber evidence="5">5.4.99.-</ecNumber>
    </recommendedName>
</protein>
<dbReference type="SMART" id="SM00363">
    <property type="entry name" value="S4"/>
    <property type="match status" value="1"/>
</dbReference>
<dbReference type="Pfam" id="PF00849">
    <property type="entry name" value="PseudoU_synth_2"/>
    <property type="match status" value="1"/>
</dbReference>
<dbReference type="EMBL" id="QJJQ01000025">
    <property type="protein sequence ID" value="PXW80865.1"/>
    <property type="molecule type" value="Genomic_DNA"/>
</dbReference>
<evidence type="ECO:0000256" key="3">
    <source>
        <dbReference type="ARBA" id="ARBA00023235"/>
    </source>
</evidence>